<dbReference type="OrthoDB" id="207175at2759"/>
<dbReference type="AlphaFoldDB" id="A0A8T0PUU0"/>
<evidence type="ECO:0000256" key="8">
    <source>
        <dbReference type="SAM" id="MobiDB-lite"/>
    </source>
</evidence>
<keyword evidence="11" id="KW-1185">Reference proteome</keyword>
<evidence type="ECO:0000313" key="11">
    <source>
        <dbReference type="Proteomes" id="UP000823388"/>
    </source>
</evidence>
<sequence>MGSTNNWLGFASFSGAAAADDILPPLPPPRGDEAAAEPKLEDFLGLQEPAAGVAGRAPFAGSGGGASSIGLSMIKNWLRSQPAPGPAGADSMALAVVEEASTDEVRKVTDDRGAESVAAVVDAAQQRKAVAAVDTFGQRTSIYRGVTKHRWTGRYEAHLWDNSCRREGQTRKGRQVYLGGYDKEEKAARAYDLAALKYWGTTTTTNFPMSNYEKELEEMKHMSRQEYVASLRRKSSGFSRGASIYRGVTRHHQHGRWQARIGRVAGNKDLYLGTFSTQEEAAEAYDIAAIKFRGLNAVTNFDMSRYDVKSIMESSALPVGGTTKCLKDVHDQSDMGMNSSGADSASHMTATTKLLTDGIGSYGNENYGYSGWSPSAMMRIPLQFSNGQEHSRLWCKPEQDSAVVAAAHNLQHLQHFPSPGGTHDFFHPSHVQDVTGVADVSSPSVDPNSFLYNGVVGYHGSMGGGYAMPVATLVDSNHATSSYGVEEGTSELYSGQNLYYLSQASPGANTGKADAYEQQGVGYESWVPSVPVISQKDPNVTVCHGTPLFSVWK</sequence>
<dbReference type="InterPro" id="IPR001471">
    <property type="entry name" value="AP2/ERF_dom"/>
</dbReference>
<feature type="compositionally biased region" description="Basic and acidic residues" evidence="8">
    <location>
        <begin position="30"/>
        <end position="39"/>
    </location>
</feature>
<dbReference type="PANTHER" id="PTHR32467">
    <property type="entry name" value="AP2-LIKE ETHYLENE-RESPONSIVE TRANSCRIPTION FACTOR"/>
    <property type="match status" value="1"/>
</dbReference>
<dbReference type="InterPro" id="IPR016177">
    <property type="entry name" value="DNA-bd_dom_sf"/>
</dbReference>
<dbReference type="GO" id="GO:0005634">
    <property type="term" value="C:nucleus"/>
    <property type="evidence" value="ECO:0007669"/>
    <property type="project" value="UniProtKB-SubCell"/>
</dbReference>
<comment type="caution">
    <text evidence="10">The sequence shown here is derived from an EMBL/GenBank/DDBJ whole genome shotgun (WGS) entry which is preliminary data.</text>
</comment>
<gene>
    <name evidence="10" type="ORF">PVAP13_8KG224302</name>
</gene>
<evidence type="ECO:0000256" key="3">
    <source>
        <dbReference type="ARBA" id="ARBA00023015"/>
    </source>
</evidence>
<keyword evidence="4" id="KW-0238">DNA-binding</keyword>
<evidence type="ECO:0000256" key="6">
    <source>
        <dbReference type="ARBA" id="ARBA00023242"/>
    </source>
</evidence>
<dbReference type="GO" id="GO:0003700">
    <property type="term" value="F:DNA-binding transcription factor activity"/>
    <property type="evidence" value="ECO:0007669"/>
    <property type="project" value="InterPro"/>
</dbReference>
<dbReference type="SUPFAM" id="SSF54171">
    <property type="entry name" value="DNA-binding domain"/>
    <property type="match status" value="2"/>
</dbReference>
<dbReference type="PANTHER" id="PTHR32467:SF241">
    <property type="entry name" value="OS01G0899800 PROTEIN"/>
    <property type="match status" value="1"/>
</dbReference>
<reference evidence="10" key="1">
    <citation type="submission" date="2020-05" db="EMBL/GenBank/DDBJ databases">
        <title>WGS assembly of Panicum virgatum.</title>
        <authorList>
            <person name="Lovell J.T."/>
            <person name="Jenkins J."/>
            <person name="Shu S."/>
            <person name="Juenger T.E."/>
            <person name="Schmutz J."/>
        </authorList>
    </citation>
    <scope>NUCLEOTIDE SEQUENCE</scope>
    <source>
        <strain evidence="10">AP13</strain>
    </source>
</reference>
<evidence type="ECO:0000256" key="7">
    <source>
        <dbReference type="ARBA" id="ARBA00037973"/>
    </source>
</evidence>
<dbReference type="PROSITE" id="PS51032">
    <property type="entry name" value="AP2_ERF"/>
    <property type="match status" value="2"/>
</dbReference>
<dbReference type="EMBL" id="CM029051">
    <property type="protein sequence ID" value="KAG2561804.1"/>
    <property type="molecule type" value="Genomic_DNA"/>
</dbReference>
<keyword evidence="5" id="KW-0804">Transcription</keyword>
<feature type="domain" description="AP2/ERF" evidence="9">
    <location>
        <begin position="142"/>
        <end position="208"/>
    </location>
</feature>
<evidence type="ECO:0000313" key="10">
    <source>
        <dbReference type="EMBL" id="KAG2561804.1"/>
    </source>
</evidence>
<evidence type="ECO:0000256" key="2">
    <source>
        <dbReference type="ARBA" id="ARBA00022737"/>
    </source>
</evidence>
<proteinExistence type="inferred from homology"/>
<evidence type="ECO:0000256" key="4">
    <source>
        <dbReference type="ARBA" id="ARBA00023125"/>
    </source>
</evidence>
<evidence type="ECO:0000256" key="5">
    <source>
        <dbReference type="ARBA" id="ARBA00023163"/>
    </source>
</evidence>
<dbReference type="GO" id="GO:0003677">
    <property type="term" value="F:DNA binding"/>
    <property type="evidence" value="ECO:0007669"/>
    <property type="project" value="UniProtKB-KW"/>
</dbReference>
<dbReference type="FunFam" id="3.30.730.10:FF:000002">
    <property type="entry name" value="AP2-like ethylene-responsive transcription factor"/>
    <property type="match status" value="1"/>
</dbReference>
<comment type="similarity">
    <text evidence="7">Belongs to the AP2/ERF transcription factor family. AP2 subfamily.</text>
</comment>
<feature type="region of interest" description="Disordered" evidence="8">
    <location>
        <begin position="19"/>
        <end position="39"/>
    </location>
</feature>
<evidence type="ECO:0000256" key="1">
    <source>
        <dbReference type="ARBA" id="ARBA00004123"/>
    </source>
</evidence>
<dbReference type="PRINTS" id="PR00367">
    <property type="entry name" value="ETHRSPELEMNT"/>
</dbReference>
<keyword evidence="6" id="KW-0539">Nucleus</keyword>
<dbReference type="SMART" id="SM00380">
    <property type="entry name" value="AP2"/>
    <property type="match status" value="2"/>
</dbReference>
<keyword evidence="2" id="KW-0677">Repeat</keyword>
<dbReference type="FunFam" id="3.30.730.10:FF:000003">
    <property type="entry name" value="AP2-like ethylene-responsive transcription factor ANT"/>
    <property type="match status" value="1"/>
</dbReference>
<comment type="subcellular location">
    <subcellularLocation>
        <location evidence="1">Nucleus</location>
    </subcellularLocation>
</comment>
<dbReference type="Pfam" id="PF00847">
    <property type="entry name" value="AP2"/>
    <property type="match status" value="2"/>
</dbReference>
<keyword evidence="3" id="KW-0805">Transcription regulation</keyword>
<protein>
    <recommendedName>
        <fullName evidence="9">AP2/ERF domain-containing protein</fullName>
    </recommendedName>
</protein>
<dbReference type="Proteomes" id="UP000823388">
    <property type="component" value="Chromosome 8K"/>
</dbReference>
<name>A0A8T0PUU0_PANVG</name>
<organism evidence="10 11">
    <name type="scientific">Panicum virgatum</name>
    <name type="common">Blackwell switchgrass</name>
    <dbReference type="NCBI Taxonomy" id="38727"/>
    <lineage>
        <taxon>Eukaryota</taxon>
        <taxon>Viridiplantae</taxon>
        <taxon>Streptophyta</taxon>
        <taxon>Embryophyta</taxon>
        <taxon>Tracheophyta</taxon>
        <taxon>Spermatophyta</taxon>
        <taxon>Magnoliopsida</taxon>
        <taxon>Liliopsida</taxon>
        <taxon>Poales</taxon>
        <taxon>Poaceae</taxon>
        <taxon>PACMAD clade</taxon>
        <taxon>Panicoideae</taxon>
        <taxon>Panicodae</taxon>
        <taxon>Paniceae</taxon>
        <taxon>Panicinae</taxon>
        <taxon>Panicum</taxon>
        <taxon>Panicum sect. Hiantes</taxon>
    </lineage>
</organism>
<dbReference type="InterPro" id="IPR036955">
    <property type="entry name" value="AP2/ERF_dom_sf"/>
</dbReference>
<evidence type="ECO:0000259" key="9">
    <source>
        <dbReference type="PROSITE" id="PS51032"/>
    </source>
</evidence>
<feature type="domain" description="AP2/ERF" evidence="9">
    <location>
        <begin position="244"/>
        <end position="302"/>
    </location>
</feature>
<dbReference type="CDD" id="cd00018">
    <property type="entry name" value="AP2"/>
    <property type="match status" value="2"/>
</dbReference>
<dbReference type="Gene3D" id="3.30.730.10">
    <property type="entry name" value="AP2/ERF domain"/>
    <property type="match status" value="2"/>
</dbReference>
<accession>A0A8T0PUU0</accession>